<feature type="compositionally biased region" description="Pro residues" evidence="1">
    <location>
        <begin position="11"/>
        <end position="56"/>
    </location>
</feature>
<dbReference type="AlphaFoldDB" id="A0A1X7U1A1"/>
<evidence type="ECO:0000256" key="1">
    <source>
        <dbReference type="SAM" id="MobiDB-lite"/>
    </source>
</evidence>
<name>A0A1X7U1A1_AMPQE</name>
<dbReference type="InParanoid" id="A0A1X7U1A1"/>
<reference evidence="2" key="1">
    <citation type="submission" date="2017-05" db="UniProtKB">
        <authorList>
            <consortium name="EnsemblMetazoa"/>
        </authorList>
    </citation>
    <scope>IDENTIFICATION</scope>
</reference>
<evidence type="ECO:0000313" key="2">
    <source>
        <dbReference type="EnsemblMetazoa" id="Aqu2.1.21610_001"/>
    </source>
</evidence>
<organism evidence="2">
    <name type="scientific">Amphimedon queenslandica</name>
    <name type="common">Sponge</name>
    <dbReference type="NCBI Taxonomy" id="400682"/>
    <lineage>
        <taxon>Eukaryota</taxon>
        <taxon>Metazoa</taxon>
        <taxon>Porifera</taxon>
        <taxon>Demospongiae</taxon>
        <taxon>Heteroscleromorpha</taxon>
        <taxon>Haplosclerida</taxon>
        <taxon>Niphatidae</taxon>
        <taxon>Amphimedon</taxon>
    </lineage>
</organism>
<dbReference type="EnsemblMetazoa" id="Aqu2.1.21610_001">
    <property type="protein sequence ID" value="Aqu2.1.21610_001"/>
    <property type="gene ID" value="Aqu2.1.21610"/>
</dbReference>
<proteinExistence type="predicted"/>
<sequence>MDDAGDGHIVHPPPPLPVAGDGRPPPPPPLPPPPPALPIPIPRAGGPPPPSVPPPPVSPLIHKYLLFVMNMPRTRSRVDNDSNLLS</sequence>
<feature type="region of interest" description="Disordered" evidence="1">
    <location>
        <begin position="1"/>
        <end position="56"/>
    </location>
</feature>
<accession>A0A1X7U1A1</accession>
<protein>
    <submittedName>
        <fullName evidence="2">Uncharacterized protein</fullName>
    </submittedName>
</protein>